<dbReference type="Gene3D" id="1.10.101.10">
    <property type="entry name" value="PGBD-like superfamily/PGBD"/>
    <property type="match status" value="1"/>
</dbReference>
<dbReference type="Pfam" id="PF01471">
    <property type="entry name" value="PG_binding_1"/>
    <property type="match status" value="1"/>
</dbReference>
<gene>
    <name evidence="4" type="ORF">ACFSE1_13990</name>
</gene>
<evidence type="ECO:0000256" key="1">
    <source>
        <dbReference type="SAM" id="MobiDB-lite"/>
    </source>
</evidence>
<evidence type="ECO:0000256" key="2">
    <source>
        <dbReference type="SAM" id="Phobius"/>
    </source>
</evidence>
<feature type="region of interest" description="Disordered" evidence="1">
    <location>
        <begin position="191"/>
        <end position="233"/>
    </location>
</feature>
<name>A0ABW4M6K0_9HYPH</name>
<feature type="transmembrane region" description="Helical" evidence="2">
    <location>
        <begin position="40"/>
        <end position="60"/>
    </location>
</feature>
<reference evidence="5" key="1">
    <citation type="journal article" date="2019" name="Int. J. Syst. Evol. Microbiol.">
        <title>The Global Catalogue of Microorganisms (GCM) 10K type strain sequencing project: providing services to taxonomists for standard genome sequencing and annotation.</title>
        <authorList>
            <consortium name="The Broad Institute Genomics Platform"/>
            <consortium name="The Broad Institute Genome Sequencing Center for Infectious Disease"/>
            <person name="Wu L."/>
            <person name="Ma J."/>
        </authorList>
    </citation>
    <scope>NUCLEOTIDE SEQUENCE [LARGE SCALE GENOMIC DNA]</scope>
    <source>
        <strain evidence="5">CG52</strain>
    </source>
</reference>
<accession>A0ABW4M6K0</accession>
<keyword evidence="5" id="KW-1185">Reference proteome</keyword>
<evidence type="ECO:0000313" key="4">
    <source>
        <dbReference type="EMBL" id="MFD1746579.1"/>
    </source>
</evidence>
<dbReference type="SUPFAM" id="SSF47090">
    <property type="entry name" value="PGBD-like"/>
    <property type="match status" value="1"/>
</dbReference>
<dbReference type="InterPro" id="IPR002477">
    <property type="entry name" value="Peptidoglycan-bd-like"/>
</dbReference>
<feature type="region of interest" description="Disordered" evidence="1">
    <location>
        <begin position="140"/>
        <end position="160"/>
    </location>
</feature>
<protein>
    <submittedName>
        <fullName evidence="4">Peptidoglycan-binding protein</fullName>
    </submittedName>
</protein>
<comment type="caution">
    <text evidence="4">The sequence shown here is derived from an EMBL/GenBank/DDBJ whole genome shotgun (WGS) entry which is preliminary data.</text>
</comment>
<sequence>MTARKRRAPERKKRPSKEPGLLWQILAVPGRAVARYPRSVAGLLCVSVAFSFVAANALWYQPENHPAPFLRTRDQHDPNAIAGFRPLPRQNDDVVTTFRIERARSDDAVRQLISGDEPAEKLAAGAPAADPVRELIAQPAQTAAPSAPHAPQPEVEQVEAPPAVAHVAVPIQRPSGNLAGEDPVAAAIRTAQHQPAPRPPADIPAVSKANKAAQATPQPTRVSAQPGTTTPQAIGAAAGNANVSDSMNLIMQIQRGLVNIAYTDVTVDGVAGSQTKAAIRHFQKHYRLPENGEPSELVLRKLKSIGAL</sequence>
<feature type="compositionally biased region" description="Polar residues" evidence="1">
    <location>
        <begin position="213"/>
        <end position="232"/>
    </location>
</feature>
<dbReference type="RefSeq" id="WP_377402488.1">
    <property type="nucleotide sequence ID" value="NZ_JBHUEQ010000025.1"/>
</dbReference>
<keyword evidence="2" id="KW-0472">Membrane</keyword>
<dbReference type="InterPro" id="IPR036366">
    <property type="entry name" value="PGBDSf"/>
</dbReference>
<dbReference type="EMBL" id="JBHUEQ010000025">
    <property type="protein sequence ID" value="MFD1746579.1"/>
    <property type="molecule type" value="Genomic_DNA"/>
</dbReference>
<evidence type="ECO:0000313" key="5">
    <source>
        <dbReference type="Proteomes" id="UP001597322"/>
    </source>
</evidence>
<proteinExistence type="predicted"/>
<keyword evidence="2" id="KW-0812">Transmembrane</keyword>
<evidence type="ECO:0000259" key="3">
    <source>
        <dbReference type="Pfam" id="PF01471"/>
    </source>
</evidence>
<keyword evidence="2" id="KW-1133">Transmembrane helix</keyword>
<feature type="domain" description="Peptidoglycan binding-like" evidence="3">
    <location>
        <begin position="248"/>
        <end position="302"/>
    </location>
</feature>
<dbReference type="InterPro" id="IPR036365">
    <property type="entry name" value="PGBD-like_sf"/>
</dbReference>
<dbReference type="Proteomes" id="UP001597322">
    <property type="component" value="Unassembled WGS sequence"/>
</dbReference>
<organism evidence="4 5">
    <name type="scientific">Rhizobium helianthi</name>
    <dbReference type="NCBI Taxonomy" id="1132695"/>
    <lineage>
        <taxon>Bacteria</taxon>
        <taxon>Pseudomonadati</taxon>
        <taxon>Pseudomonadota</taxon>
        <taxon>Alphaproteobacteria</taxon>
        <taxon>Hyphomicrobiales</taxon>
        <taxon>Rhizobiaceae</taxon>
        <taxon>Rhizobium/Agrobacterium group</taxon>
        <taxon>Rhizobium</taxon>
    </lineage>
</organism>